<evidence type="ECO:0000256" key="1">
    <source>
        <dbReference type="SAM" id="MobiDB-lite"/>
    </source>
</evidence>
<dbReference type="CDD" id="cd16655">
    <property type="entry name" value="RING-Ubox_WDSUB1-like"/>
    <property type="match status" value="1"/>
</dbReference>
<organism evidence="3 4">
    <name type="scientific">Chlorella ohadii</name>
    <dbReference type="NCBI Taxonomy" id="2649997"/>
    <lineage>
        <taxon>Eukaryota</taxon>
        <taxon>Viridiplantae</taxon>
        <taxon>Chlorophyta</taxon>
        <taxon>core chlorophytes</taxon>
        <taxon>Trebouxiophyceae</taxon>
        <taxon>Chlorellales</taxon>
        <taxon>Chlorellaceae</taxon>
        <taxon>Chlorella clade</taxon>
        <taxon>Chlorella</taxon>
    </lineage>
</organism>
<dbReference type="InterPro" id="IPR052085">
    <property type="entry name" value="WD-SAM-U-box"/>
</dbReference>
<proteinExistence type="predicted"/>
<reference evidence="3" key="1">
    <citation type="submission" date="2020-11" db="EMBL/GenBank/DDBJ databases">
        <title>Chlorella ohadii genome sequencing and assembly.</title>
        <authorList>
            <person name="Murik O."/>
            <person name="Treves H."/>
            <person name="Kedem I."/>
            <person name="Shotland Y."/>
            <person name="Kaplan A."/>
        </authorList>
    </citation>
    <scope>NUCLEOTIDE SEQUENCE</scope>
    <source>
        <strain evidence="3">1</strain>
    </source>
</reference>
<dbReference type="Gene3D" id="3.30.40.10">
    <property type="entry name" value="Zinc/RING finger domain, C3HC4 (zinc finger)"/>
    <property type="match status" value="1"/>
</dbReference>
<dbReference type="GO" id="GO:0004842">
    <property type="term" value="F:ubiquitin-protein transferase activity"/>
    <property type="evidence" value="ECO:0007669"/>
    <property type="project" value="InterPro"/>
</dbReference>
<dbReference type="Proteomes" id="UP001205105">
    <property type="component" value="Unassembled WGS sequence"/>
</dbReference>
<name>A0AAD5DKC9_9CHLO</name>
<gene>
    <name evidence="3" type="ORF">COHA_006687</name>
</gene>
<dbReference type="GO" id="GO:0016567">
    <property type="term" value="P:protein ubiquitination"/>
    <property type="evidence" value="ECO:0007669"/>
    <property type="project" value="InterPro"/>
</dbReference>
<feature type="domain" description="U-box" evidence="2">
    <location>
        <begin position="9"/>
        <end position="82"/>
    </location>
</feature>
<accession>A0AAD5DKC9</accession>
<evidence type="ECO:0000259" key="2">
    <source>
        <dbReference type="PROSITE" id="PS51698"/>
    </source>
</evidence>
<sequence>MTSDQWLFEPPAELVCPLTLAPFIDPVLTSAGHVYERSAIKSHLERSNTDPLTRQPLLNNSLTPVYVLRSRSLEYRESAAKACIERVCSGSGAAEPVRYLRRAVELIADTGSHVQGLSQETIEFVLSHPSNAYDRIALQLFASGLFLAGYRDRAAAIYSTLLLQDADRVQQAELLRRCLSCWTEADCSAPAAAADDYVFEKLVALFDGNRAGLGWEELVDLAQHAALGDQFVLRLCEQLLFRLLPAPSSSGGSGEEVSSAGLAFPEKRLLLKYVHVLTDSLQRRQTETERRLQDLERWQRQRGGGGRAGSSGSLPDAEGGGRGGKGRLRRLARHPACIVFCMYATVALPPWHVASRLFQVVPLLALLPPPAN</sequence>
<evidence type="ECO:0000313" key="3">
    <source>
        <dbReference type="EMBL" id="KAI7839560.1"/>
    </source>
</evidence>
<dbReference type="PANTHER" id="PTHR46573">
    <property type="entry name" value="WD REPEAT, SAM AND U-BOX DOMAIN-CONTAINING PROTEIN 1"/>
    <property type="match status" value="1"/>
</dbReference>
<dbReference type="EMBL" id="JADXDR010000098">
    <property type="protein sequence ID" value="KAI7839560.1"/>
    <property type="molecule type" value="Genomic_DNA"/>
</dbReference>
<dbReference type="Pfam" id="PF04564">
    <property type="entry name" value="U-box"/>
    <property type="match status" value="1"/>
</dbReference>
<dbReference type="AlphaFoldDB" id="A0AAD5DKC9"/>
<dbReference type="PROSITE" id="PS51698">
    <property type="entry name" value="U_BOX"/>
    <property type="match status" value="1"/>
</dbReference>
<dbReference type="SMART" id="SM00504">
    <property type="entry name" value="Ubox"/>
    <property type="match status" value="1"/>
</dbReference>
<feature type="region of interest" description="Disordered" evidence="1">
    <location>
        <begin position="296"/>
        <end position="326"/>
    </location>
</feature>
<keyword evidence="4" id="KW-1185">Reference proteome</keyword>
<dbReference type="SUPFAM" id="SSF57850">
    <property type="entry name" value="RING/U-box"/>
    <property type="match status" value="1"/>
</dbReference>
<comment type="caution">
    <text evidence="3">The sequence shown here is derived from an EMBL/GenBank/DDBJ whole genome shotgun (WGS) entry which is preliminary data.</text>
</comment>
<protein>
    <recommendedName>
        <fullName evidence="2">U-box domain-containing protein</fullName>
    </recommendedName>
</protein>
<dbReference type="PANTHER" id="PTHR46573:SF2">
    <property type="entry name" value="U-BOX DOMAIN-CONTAINING PROTEIN"/>
    <property type="match status" value="1"/>
</dbReference>
<evidence type="ECO:0000313" key="4">
    <source>
        <dbReference type="Proteomes" id="UP001205105"/>
    </source>
</evidence>
<dbReference type="InterPro" id="IPR013083">
    <property type="entry name" value="Znf_RING/FYVE/PHD"/>
</dbReference>
<dbReference type="InterPro" id="IPR003613">
    <property type="entry name" value="Ubox_domain"/>
</dbReference>